<keyword evidence="1" id="KW-0812">Transmembrane</keyword>
<dbReference type="Proteomes" id="UP000295493">
    <property type="component" value="Unassembled WGS sequence"/>
</dbReference>
<name>A0A4R6FGK6_9SPHN</name>
<feature type="transmembrane region" description="Helical" evidence="1">
    <location>
        <begin position="285"/>
        <end position="305"/>
    </location>
</feature>
<evidence type="ECO:0000256" key="1">
    <source>
        <dbReference type="SAM" id="Phobius"/>
    </source>
</evidence>
<feature type="transmembrane region" description="Helical" evidence="1">
    <location>
        <begin position="244"/>
        <end position="265"/>
    </location>
</feature>
<accession>A0A4R6FGK6</accession>
<comment type="caution">
    <text evidence="2">The sequence shown here is derived from an EMBL/GenBank/DDBJ whole genome shotgun (WGS) entry which is preliminary data.</text>
</comment>
<organism evidence="2 3">
    <name type="scientific">Stakelama pacifica</name>
    <dbReference type="NCBI Taxonomy" id="517720"/>
    <lineage>
        <taxon>Bacteria</taxon>
        <taxon>Pseudomonadati</taxon>
        <taxon>Pseudomonadota</taxon>
        <taxon>Alphaproteobacteria</taxon>
        <taxon>Sphingomonadales</taxon>
        <taxon>Sphingomonadaceae</taxon>
        <taxon>Stakelama</taxon>
    </lineage>
</organism>
<dbReference type="RefSeq" id="WP_133496519.1">
    <property type="nucleotide sequence ID" value="NZ_BMLU01000020.1"/>
</dbReference>
<proteinExistence type="predicted"/>
<evidence type="ECO:0008006" key="4">
    <source>
        <dbReference type="Google" id="ProtNLM"/>
    </source>
</evidence>
<sequence length="409" mass="43698">MKSRSMLTALAISYADRLAAFGMPFLMLQFGGGPDVFVRVEYIISVSVIVATFADGGLRSYILYRFGRERDAATTTLLTARATLVVLAVQLVLFAATLALTQTAWLSGSGHNDLPLGVLRGIALAIIGVATQLLVIHERPLAGILISLCSWLIGGTALLLPAGTAIDLRVLAFFCSTFLVVLAVPVLLWRTTRLRPGRDGVAFAMQALSWGWPILVAAASSIAVAQIARIYGLSTFDTDEATSFAFWMRIFSIVQLSHRAAIVMVSRGIFVSDGTGLSPGILRAYLQMLIPAVALGFFAALAAPWANQWAGLHIPHLRFAVTAMIGLQVTAWCFAALTELDLSRGGRVHLIMVASGVPALGFALFLIFVHAPTMLTVAFAMAAASLGQLLLLLVFRHQGLHGTRAHSAE</sequence>
<evidence type="ECO:0000313" key="3">
    <source>
        <dbReference type="Proteomes" id="UP000295493"/>
    </source>
</evidence>
<feature type="transmembrane region" description="Helical" evidence="1">
    <location>
        <begin position="43"/>
        <end position="64"/>
    </location>
</feature>
<feature type="transmembrane region" description="Helical" evidence="1">
    <location>
        <begin position="84"/>
        <end position="105"/>
    </location>
</feature>
<feature type="transmembrane region" description="Helical" evidence="1">
    <location>
        <begin position="375"/>
        <end position="395"/>
    </location>
</feature>
<feature type="transmembrane region" description="Helical" evidence="1">
    <location>
        <begin position="168"/>
        <end position="189"/>
    </location>
</feature>
<feature type="transmembrane region" description="Helical" evidence="1">
    <location>
        <begin position="117"/>
        <end position="136"/>
    </location>
</feature>
<feature type="transmembrane region" description="Helical" evidence="1">
    <location>
        <begin position="317"/>
        <end position="338"/>
    </location>
</feature>
<feature type="transmembrane region" description="Helical" evidence="1">
    <location>
        <begin position="350"/>
        <end position="369"/>
    </location>
</feature>
<feature type="transmembrane region" description="Helical" evidence="1">
    <location>
        <begin position="210"/>
        <end position="232"/>
    </location>
</feature>
<protein>
    <recommendedName>
        <fullName evidence="4">O-antigen/teichoic acid export membrane protein</fullName>
    </recommendedName>
</protein>
<keyword evidence="3" id="KW-1185">Reference proteome</keyword>
<evidence type="ECO:0000313" key="2">
    <source>
        <dbReference type="EMBL" id="TDN79555.1"/>
    </source>
</evidence>
<feature type="transmembrane region" description="Helical" evidence="1">
    <location>
        <begin position="143"/>
        <end position="162"/>
    </location>
</feature>
<reference evidence="2 3" key="1">
    <citation type="submission" date="2019-03" db="EMBL/GenBank/DDBJ databases">
        <title>Genomic Encyclopedia of Type Strains, Phase IV (KMG-IV): sequencing the most valuable type-strain genomes for metagenomic binning, comparative biology and taxonomic classification.</title>
        <authorList>
            <person name="Goeker M."/>
        </authorList>
    </citation>
    <scope>NUCLEOTIDE SEQUENCE [LARGE SCALE GENOMIC DNA]</scope>
    <source>
        <strain evidence="2 3">DSM 25059</strain>
    </source>
</reference>
<dbReference type="EMBL" id="SNWD01000012">
    <property type="protein sequence ID" value="TDN79555.1"/>
    <property type="molecule type" value="Genomic_DNA"/>
</dbReference>
<dbReference type="AlphaFoldDB" id="A0A4R6FGK6"/>
<keyword evidence="1" id="KW-1133">Transmembrane helix</keyword>
<gene>
    <name evidence="2" type="ORF">EV664_11234</name>
</gene>
<keyword evidence="1" id="KW-0472">Membrane</keyword>